<sequence length="71" mass="8213">MSNFVFLTRTINEHISSELEVSDEQDLQVLNDRIQKNIQMISEINGVYLHTRESCTNEKKQEDNWTTAVAG</sequence>
<comment type="caution">
    <text evidence="1">The sequence shown here is derived from an EMBL/GenBank/DDBJ whole genome shotgun (WGS) entry which is preliminary data.</text>
</comment>
<organism evidence="1 2">
    <name type="scientific">Shewanella nanhaiensis</name>
    <dbReference type="NCBI Taxonomy" id="2864872"/>
    <lineage>
        <taxon>Bacteria</taxon>
        <taxon>Pseudomonadati</taxon>
        <taxon>Pseudomonadota</taxon>
        <taxon>Gammaproteobacteria</taxon>
        <taxon>Alteromonadales</taxon>
        <taxon>Shewanellaceae</taxon>
        <taxon>Shewanella</taxon>
    </lineage>
</organism>
<dbReference type="EMBL" id="JAHZST010000006">
    <property type="protein sequence ID" value="MBW8184062.1"/>
    <property type="molecule type" value="Genomic_DNA"/>
</dbReference>
<name>A0ABS7E4W4_9GAMM</name>
<reference evidence="1 2" key="1">
    <citation type="submission" date="2021-07" db="EMBL/GenBank/DDBJ databases">
        <title>Shewanella sp. nov, isolated from SCS.</title>
        <authorList>
            <person name="Cao W.R."/>
        </authorList>
    </citation>
    <scope>NUCLEOTIDE SEQUENCE [LARGE SCALE GENOMIC DNA]</scope>
    <source>
        <strain evidence="1 2">NR704-98</strain>
    </source>
</reference>
<keyword evidence="2" id="KW-1185">Reference proteome</keyword>
<evidence type="ECO:0000313" key="2">
    <source>
        <dbReference type="Proteomes" id="UP001195963"/>
    </source>
</evidence>
<dbReference type="Proteomes" id="UP001195963">
    <property type="component" value="Unassembled WGS sequence"/>
</dbReference>
<accession>A0ABS7E4W4</accession>
<evidence type="ECO:0000313" key="1">
    <source>
        <dbReference type="EMBL" id="MBW8184062.1"/>
    </source>
</evidence>
<dbReference type="RefSeq" id="WP_220109608.1">
    <property type="nucleotide sequence ID" value="NZ_JAHZST010000006.1"/>
</dbReference>
<protein>
    <submittedName>
        <fullName evidence="1">Uncharacterized protein</fullName>
    </submittedName>
</protein>
<gene>
    <name evidence="1" type="ORF">K0625_10285</name>
</gene>
<proteinExistence type="predicted"/>